<dbReference type="CDD" id="cd11579">
    <property type="entry name" value="Glyco_tran_WbsX"/>
    <property type="match status" value="1"/>
</dbReference>
<name>A0ABT0E1S6_9SPHN</name>
<dbReference type="InterPro" id="IPR001173">
    <property type="entry name" value="Glyco_trans_2-like"/>
</dbReference>
<dbReference type="Pfam" id="PF00535">
    <property type="entry name" value="Glycos_transf_2"/>
    <property type="match status" value="1"/>
</dbReference>
<dbReference type="EMBL" id="JALKHS010000020">
    <property type="protein sequence ID" value="MCK0533329.1"/>
    <property type="molecule type" value="Genomic_DNA"/>
</dbReference>
<dbReference type="PANTHER" id="PTHR41244">
    <property type="entry name" value="RHAMNAN SYNTHESIS F"/>
    <property type="match status" value="1"/>
</dbReference>
<comment type="caution">
    <text evidence="3">The sequence shown here is derived from an EMBL/GenBank/DDBJ whole genome shotgun (WGS) entry which is preliminary data.</text>
</comment>
<dbReference type="InterPro" id="IPR032719">
    <property type="entry name" value="WbsX"/>
</dbReference>
<dbReference type="Gene3D" id="3.40.50.2000">
    <property type="entry name" value="Glycogen Phosphorylase B"/>
    <property type="match status" value="2"/>
</dbReference>
<organism evidence="3 4">
    <name type="scientific">Sphingobium agri</name>
    <dbReference type="NCBI Taxonomy" id="2933566"/>
    <lineage>
        <taxon>Bacteria</taxon>
        <taxon>Pseudomonadati</taxon>
        <taxon>Pseudomonadota</taxon>
        <taxon>Alphaproteobacteria</taxon>
        <taxon>Sphingomonadales</taxon>
        <taxon>Sphingomonadaceae</taxon>
        <taxon>Sphingobium</taxon>
    </lineage>
</organism>
<dbReference type="Proteomes" id="UP001203512">
    <property type="component" value="Unassembled WGS sequence"/>
</dbReference>
<evidence type="ECO:0000313" key="3">
    <source>
        <dbReference type="EMBL" id="MCK0533329.1"/>
    </source>
</evidence>
<keyword evidence="4" id="KW-1185">Reference proteome</keyword>
<dbReference type="PANTHER" id="PTHR41244:SF1">
    <property type="entry name" value="GLYCOSYLTRANSFERASE"/>
    <property type="match status" value="1"/>
</dbReference>
<dbReference type="InterPro" id="IPR001296">
    <property type="entry name" value="Glyco_trans_1"/>
</dbReference>
<accession>A0ABT0E1S6</accession>
<dbReference type="Pfam" id="PF00534">
    <property type="entry name" value="Glycos_transf_1"/>
    <property type="match status" value="1"/>
</dbReference>
<dbReference type="CDD" id="cd00761">
    <property type="entry name" value="Glyco_tranf_GTA_type"/>
    <property type="match status" value="1"/>
</dbReference>
<dbReference type="SUPFAM" id="SSF53448">
    <property type="entry name" value="Nucleotide-diphospho-sugar transferases"/>
    <property type="match status" value="1"/>
</dbReference>
<feature type="domain" description="Glycosyltransferase 2-like" evidence="2">
    <location>
        <begin position="851"/>
        <end position="1031"/>
    </location>
</feature>
<dbReference type="InterPro" id="IPR029044">
    <property type="entry name" value="Nucleotide-diphossugar_trans"/>
</dbReference>
<reference evidence="3 4" key="1">
    <citation type="submission" date="2022-04" db="EMBL/GenBank/DDBJ databases">
        <authorList>
            <person name="Huq M.A."/>
        </authorList>
    </citation>
    <scope>NUCLEOTIDE SEQUENCE [LARGE SCALE GENOMIC DNA]</scope>
    <source>
        <strain evidence="3 4">MAH-33</strain>
    </source>
</reference>
<dbReference type="Gene3D" id="3.20.20.80">
    <property type="entry name" value="Glycosidases"/>
    <property type="match status" value="1"/>
</dbReference>
<evidence type="ECO:0000259" key="2">
    <source>
        <dbReference type="Pfam" id="PF00535"/>
    </source>
</evidence>
<sequence>MFVDFDENDVNVLRESGLFDIDWYLNRYPDVAELGIDPIVHYLELGAALGRDPSPKLSSTGYLKANPDVAAAGINPLVHYAISGRYEVRQVPPADGAAAIWSPPQVEFVPQKHFDPLPVKQARLIAFYLPQFHPIPENDKWWGKGFTEWTNVRPASSQFVGHYQPHVPHPDIGYYSLNDTQTQRKQIELAKIYGIEAFCFYYYWFAGKRLLESPLEAWLNDPTLDHPFCVCWANENWSRRWDGSDAEILMAQEHSPTDDINCIADIARYLRDPRYLRIDGKPLLLIYRPAILPFPKETAERWRQWCRDNGIGEIFLACTQSFGQTDLDAFGLDAAVEFPPNNSSPTDITGNVLPLRGDFEGRVYDWTDFVRRSEAYPEPSYRLFRSVCPGWDNTARRKTRGAIFVNNTPALYERWLENAVADTIRTNPNPQERLVFVNAWNEWAEGAHLEPDMETGFAYLEATRRAIAGWQPGQAAPHGKIALVCHDAYHHGAQYLSLNIARSLSKSGYEVHTFLLDDGPLKDAFREVGYLHDLSGHDPHGPYARRLVRELRDLGAQSVICNTLVSAIILPLFKEQDYRIISLIHEMPDVIRQHGLENSARSVVKLADKVIFASQPVADAFAEFAPLSPENHLIRPQGLYKINGYRRQKDGIASARRALRQHLEIAPDAPVILGVGYADARKGVDLFVEAGLEILKQLPSAIFIWIGHDAQEWTEKVHKAVEDSGKSAHFLFPGLVQETNLYYAGADIFALTSREDPFPSVVLEAMDCGLPVVAFAQATGMDALITACDGLLVPRFDTRAYAKAIIALLASDEHRQACEQKSMSLIDRDFVFDTYVQDLLIYLGEKRPTVSVIVPNYNYENYIRDRLQTIVDQDYTIYEIIVLDDKSTDNSVEVIREFLSGCNISARLVVNRENSGSVFRQWQRGLELAKGDLVWIAEADDLAHPSFLTETVAAFEDPAVVISYCQSRQIDAHGIVTANDYLDYVSDLDAARWTRPYKATGREEIASALFMKNTIPNASGAVFRRSVLQDVLTQHGEEIISYRNAGDWVAYLRLLERGSIAFTPKALNDHRRHADSVTIGNANQRHYDEIVAVQSNTIERHNLGQEATTRATKYAAHIADYFNLI</sequence>
<dbReference type="RefSeq" id="WP_247234426.1">
    <property type="nucleotide sequence ID" value="NZ_JALKHS010000020.1"/>
</dbReference>
<evidence type="ECO:0000313" key="4">
    <source>
        <dbReference type="Proteomes" id="UP001203512"/>
    </source>
</evidence>
<feature type="domain" description="Glycosyl transferase family 1" evidence="1">
    <location>
        <begin position="657"/>
        <end position="821"/>
    </location>
</feature>
<evidence type="ECO:0000259" key="1">
    <source>
        <dbReference type="Pfam" id="PF00534"/>
    </source>
</evidence>
<dbReference type="CDD" id="cd03801">
    <property type="entry name" value="GT4_PimA-like"/>
    <property type="match status" value="1"/>
</dbReference>
<proteinExistence type="predicted"/>
<dbReference type="Pfam" id="PF14307">
    <property type="entry name" value="Glyco_tran_WbsX"/>
    <property type="match status" value="1"/>
</dbReference>
<gene>
    <name evidence="3" type="ORF">MU848_17195</name>
</gene>
<dbReference type="SUPFAM" id="SSF53756">
    <property type="entry name" value="UDP-Glycosyltransferase/glycogen phosphorylase"/>
    <property type="match status" value="1"/>
</dbReference>
<dbReference type="Gene3D" id="3.90.550.10">
    <property type="entry name" value="Spore Coat Polysaccharide Biosynthesis Protein SpsA, Chain A"/>
    <property type="match status" value="1"/>
</dbReference>
<protein>
    <submittedName>
        <fullName evidence="3">Glycoside hydrolase family 99-like domain-containing protein</fullName>
    </submittedName>
</protein>